<dbReference type="Proteomes" id="UP000237105">
    <property type="component" value="Unassembled WGS sequence"/>
</dbReference>
<dbReference type="EMBL" id="JXTB01000054">
    <property type="protein sequence ID" value="PON69716.1"/>
    <property type="molecule type" value="Genomic_DNA"/>
</dbReference>
<keyword evidence="3" id="KW-0723">Serine/threonine-protein kinase</keyword>
<gene>
    <name evidence="3" type="ORF">PanWU01x14_085000</name>
</gene>
<dbReference type="PANTHER" id="PTHR47976">
    <property type="entry name" value="G-TYPE LECTIN S-RECEPTOR-LIKE SERINE/THREONINE-PROTEIN KINASE SD2-5"/>
    <property type="match status" value="1"/>
</dbReference>
<proteinExistence type="predicted"/>
<keyword evidence="3" id="KW-0808">Transferase</keyword>
<dbReference type="InterPro" id="IPR000719">
    <property type="entry name" value="Prot_kinase_dom"/>
</dbReference>
<dbReference type="PROSITE" id="PS50011">
    <property type="entry name" value="PROTEIN_KINASE_DOM"/>
    <property type="match status" value="1"/>
</dbReference>
<evidence type="ECO:0000313" key="4">
    <source>
        <dbReference type="Proteomes" id="UP000237105"/>
    </source>
</evidence>
<accession>A0A2P5D8Y8</accession>
<organism evidence="3 4">
    <name type="scientific">Parasponia andersonii</name>
    <name type="common">Sponia andersonii</name>
    <dbReference type="NCBI Taxonomy" id="3476"/>
    <lineage>
        <taxon>Eukaryota</taxon>
        <taxon>Viridiplantae</taxon>
        <taxon>Streptophyta</taxon>
        <taxon>Embryophyta</taxon>
        <taxon>Tracheophyta</taxon>
        <taxon>Spermatophyta</taxon>
        <taxon>Magnoliopsida</taxon>
        <taxon>eudicotyledons</taxon>
        <taxon>Gunneridae</taxon>
        <taxon>Pentapetalae</taxon>
        <taxon>rosids</taxon>
        <taxon>fabids</taxon>
        <taxon>Rosales</taxon>
        <taxon>Cannabaceae</taxon>
        <taxon>Parasponia</taxon>
    </lineage>
</organism>
<keyword evidence="3" id="KW-0418">Kinase</keyword>
<dbReference type="GO" id="GO:0004674">
    <property type="term" value="F:protein serine/threonine kinase activity"/>
    <property type="evidence" value="ECO:0007669"/>
    <property type="project" value="UniProtKB-KW"/>
</dbReference>
<sequence>HEEWHLGKLPVWSFKAKLAPQNANCLRNCKFFTWNGECSPQIIHCDIKPQNILLDNSFAARISDFGLSKILKTDQTRTTTRIRGTKGYVAPEQHTFPITAKVDVYSYGNLLLELICCRTSFEAEAVDENQMILADWSCDCYKLRKLDMLVVNNDEVLADTNRVEKCVMIVYGASKRIHH</sequence>
<dbReference type="InterPro" id="IPR051343">
    <property type="entry name" value="G-type_lectin_kinases/EP1-like"/>
</dbReference>
<dbReference type="AlphaFoldDB" id="A0A2P5D8Y8"/>
<reference evidence="4" key="1">
    <citation type="submission" date="2016-06" db="EMBL/GenBank/DDBJ databases">
        <title>Parallel loss of symbiosis genes in relatives of nitrogen-fixing non-legume Parasponia.</title>
        <authorList>
            <person name="Van Velzen R."/>
            <person name="Holmer R."/>
            <person name="Bu F."/>
            <person name="Rutten L."/>
            <person name="Van Zeijl A."/>
            <person name="Liu W."/>
            <person name="Santuari L."/>
            <person name="Cao Q."/>
            <person name="Sharma T."/>
            <person name="Shen D."/>
            <person name="Roswanjaya Y."/>
            <person name="Wardhani T."/>
            <person name="Kalhor M.S."/>
            <person name="Jansen J."/>
            <person name="Van den Hoogen J."/>
            <person name="Gungor B."/>
            <person name="Hartog M."/>
            <person name="Hontelez J."/>
            <person name="Verver J."/>
            <person name="Yang W.-C."/>
            <person name="Schijlen E."/>
            <person name="Repin R."/>
            <person name="Schilthuizen M."/>
            <person name="Schranz E."/>
            <person name="Heidstra R."/>
            <person name="Miyata K."/>
            <person name="Fedorova E."/>
            <person name="Kohlen W."/>
            <person name="Bisseling T."/>
            <person name="Smit S."/>
            <person name="Geurts R."/>
        </authorList>
    </citation>
    <scope>NUCLEOTIDE SEQUENCE [LARGE SCALE GENOMIC DNA]</scope>
    <source>
        <strain evidence="4">cv. WU1-14</strain>
    </source>
</reference>
<keyword evidence="4" id="KW-1185">Reference proteome</keyword>
<dbReference type="SMART" id="SM00220">
    <property type="entry name" value="S_TKc"/>
    <property type="match status" value="1"/>
</dbReference>
<dbReference type="STRING" id="3476.A0A2P5D8Y8"/>
<dbReference type="SUPFAM" id="SSF56112">
    <property type="entry name" value="Protein kinase-like (PK-like)"/>
    <property type="match status" value="1"/>
</dbReference>
<name>A0A2P5D8Y8_PARAD</name>
<dbReference type="PANTHER" id="PTHR47976:SF108">
    <property type="entry name" value="G-TYPE LECTIN S-RECEPTOR-LIKE SERINE_THREONINE-PROTEIN KINASE LECRK1"/>
    <property type="match status" value="1"/>
</dbReference>
<comment type="caution">
    <text evidence="3">The sequence shown here is derived from an EMBL/GenBank/DDBJ whole genome shotgun (WGS) entry which is preliminary data.</text>
</comment>
<dbReference type="OrthoDB" id="5857966at2759"/>
<dbReference type="PROSITE" id="PS00108">
    <property type="entry name" value="PROTEIN_KINASE_ST"/>
    <property type="match status" value="1"/>
</dbReference>
<dbReference type="Pfam" id="PF00069">
    <property type="entry name" value="Pkinase"/>
    <property type="match status" value="1"/>
</dbReference>
<feature type="domain" description="Protein kinase" evidence="2">
    <location>
        <begin position="1"/>
        <end position="179"/>
    </location>
</feature>
<dbReference type="InterPro" id="IPR011009">
    <property type="entry name" value="Kinase-like_dom_sf"/>
</dbReference>
<feature type="non-terminal residue" evidence="3">
    <location>
        <position position="1"/>
    </location>
</feature>
<keyword evidence="1" id="KW-0732">Signal</keyword>
<evidence type="ECO:0000313" key="3">
    <source>
        <dbReference type="EMBL" id="PON69716.1"/>
    </source>
</evidence>
<dbReference type="InterPro" id="IPR008271">
    <property type="entry name" value="Ser/Thr_kinase_AS"/>
</dbReference>
<evidence type="ECO:0000256" key="1">
    <source>
        <dbReference type="ARBA" id="ARBA00022729"/>
    </source>
</evidence>
<protein>
    <submittedName>
        <fullName evidence="3">Serine/threonine protein kinase</fullName>
    </submittedName>
</protein>
<dbReference type="GO" id="GO:0005524">
    <property type="term" value="F:ATP binding"/>
    <property type="evidence" value="ECO:0007669"/>
    <property type="project" value="InterPro"/>
</dbReference>
<dbReference type="Gene3D" id="1.10.510.10">
    <property type="entry name" value="Transferase(Phosphotransferase) domain 1"/>
    <property type="match status" value="1"/>
</dbReference>
<evidence type="ECO:0000259" key="2">
    <source>
        <dbReference type="PROSITE" id="PS50011"/>
    </source>
</evidence>